<evidence type="ECO:0000313" key="3">
    <source>
        <dbReference type="Proteomes" id="UP001247805"/>
    </source>
</evidence>
<proteinExistence type="predicted"/>
<comment type="caution">
    <text evidence="2">The sequence shown here is derived from an EMBL/GenBank/DDBJ whole genome shotgun (WGS) entry which is preliminary data.</text>
</comment>
<evidence type="ECO:0000256" key="1">
    <source>
        <dbReference type="SAM" id="Phobius"/>
    </source>
</evidence>
<keyword evidence="1" id="KW-1133">Transmembrane helix</keyword>
<evidence type="ECO:0000313" key="2">
    <source>
        <dbReference type="EMBL" id="MDU0356209.1"/>
    </source>
</evidence>
<organism evidence="2 3">
    <name type="scientific">Paraglaciecola aquimarina</name>
    <dbReference type="NCBI Taxonomy" id="1235557"/>
    <lineage>
        <taxon>Bacteria</taxon>
        <taxon>Pseudomonadati</taxon>
        <taxon>Pseudomonadota</taxon>
        <taxon>Gammaproteobacteria</taxon>
        <taxon>Alteromonadales</taxon>
        <taxon>Alteromonadaceae</taxon>
        <taxon>Paraglaciecola</taxon>
    </lineage>
</organism>
<evidence type="ECO:0008006" key="4">
    <source>
        <dbReference type="Google" id="ProtNLM"/>
    </source>
</evidence>
<dbReference type="RefSeq" id="WP_316027712.1">
    <property type="nucleotide sequence ID" value="NZ_JAWDIO010000002.1"/>
</dbReference>
<reference evidence="2 3" key="1">
    <citation type="submission" date="2023-10" db="EMBL/GenBank/DDBJ databases">
        <title>Glaciecola aquimarina strain GGW-M5 nov., isolated from a coastal seawater.</title>
        <authorList>
            <person name="Bayburt H."/>
            <person name="Kim J.M."/>
            <person name="Choi B.J."/>
            <person name="Jeon C.O."/>
        </authorList>
    </citation>
    <scope>NUCLEOTIDE SEQUENCE [LARGE SCALE GENOMIC DNA]</scope>
    <source>
        <strain evidence="2 3">KCTC 32108</strain>
    </source>
</reference>
<protein>
    <recommendedName>
        <fullName evidence="4">Yip1 domain-containing protein</fullName>
    </recommendedName>
</protein>
<feature type="transmembrane region" description="Helical" evidence="1">
    <location>
        <begin position="12"/>
        <end position="30"/>
    </location>
</feature>
<dbReference type="Proteomes" id="UP001247805">
    <property type="component" value="Unassembled WGS sequence"/>
</dbReference>
<keyword evidence="1" id="KW-0472">Membrane</keyword>
<name>A0ABU3T1R5_9ALTE</name>
<feature type="transmembrane region" description="Helical" evidence="1">
    <location>
        <begin position="169"/>
        <end position="190"/>
    </location>
</feature>
<keyword evidence="1" id="KW-0812">Transmembrane</keyword>
<accession>A0ABU3T1R5</accession>
<keyword evidence="3" id="KW-1185">Reference proteome</keyword>
<feature type="transmembrane region" description="Helical" evidence="1">
    <location>
        <begin position="109"/>
        <end position="128"/>
    </location>
</feature>
<dbReference type="EMBL" id="JAWDIO010000002">
    <property type="protein sequence ID" value="MDU0356209.1"/>
    <property type="molecule type" value="Genomic_DNA"/>
</dbReference>
<sequence length="193" mass="22118">MSEWLKVFFNKYLVIFTVSYKILCFPHSYGKQILDDPNSTQTSLLYATEMLVLVITVFSISHNVSLPSFLPIELLALAYCLYILVYSSLFLVFLRFFSRGVILYKKSLAAFNYAAGIVLPIFILAPIIDRTEPHVVLEIFATIIMAYVTYIYTISCLLWLRTINKCSGFAIFAASIVWYITFLFLATVMLPHK</sequence>
<feature type="transmembrane region" description="Helical" evidence="1">
    <location>
        <begin position="74"/>
        <end position="97"/>
    </location>
</feature>
<gene>
    <name evidence="2" type="ORF">RS130_22065</name>
</gene>
<feature type="transmembrane region" description="Helical" evidence="1">
    <location>
        <begin position="140"/>
        <end position="160"/>
    </location>
</feature>